<evidence type="ECO:0000256" key="1">
    <source>
        <dbReference type="SAM" id="Phobius"/>
    </source>
</evidence>
<keyword evidence="1" id="KW-0812">Transmembrane</keyword>
<organism evidence="2">
    <name type="scientific">Siphoviridae sp. ctFBb37</name>
    <dbReference type="NCBI Taxonomy" id="2827565"/>
    <lineage>
        <taxon>Viruses</taxon>
        <taxon>Duplodnaviria</taxon>
        <taxon>Heunggongvirae</taxon>
        <taxon>Uroviricota</taxon>
        <taxon>Caudoviricetes</taxon>
    </lineage>
</organism>
<reference evidence="2" key="1">
    <citation type="journal article" date="2021" name="Proc. Natl. Acad. Sci. U.S.A.">
        <title>A Catalog of Tens of Thousands of Viruses from Human Metagenomes Reveals Hidden Associations with Chronic Diseases.</title>
        <authorList>
            <person name="Tisza M.J."/>
            <person name="Buck C.B."/>
        </authorList>
    </citation>
    <scope>NUCLEOTIDE SEQUENCE</scope>
    <source>
        <strain evidence="2">CtFBb37</strain>
    </source>
</reference>
<dbReference type="EMBL" id="BK057796">
    <property type="protein sequence ID" value="DAE92292.1"/>
    <property type="molecule type" value="Genomic_DNA"/>
</dbReference>
<protein>
    <submittedName>
        <fullName evidence="2">Uncharacterized protein</fullName>
    </submittedName>
</protein>
<sequence>MSDYINFQGTEFKIPNIAAGKVVPPIVDRLVRAEEEKRRAEKRARLYFWAGIICSVLCMFGGYLLGKFC</sequence>
<proteinExistence type="predicted"/>
<keyword evidence="1" id="KW-1133">Transmembrane helix</keyword>
<keyword evidence="1" id="KW-0472">Membrane</keyword>
<accession>A0A8S5RT06</accession>
<feature type="transmembrane region" description="Helical" evidence="1">
    <location>
        <begin position="46"/>
        <end position="66"/>
    </location>
</feature>
<name>A0A8S5RT06_9CAUD</name>
<evidence type="ECO:0000313" key="2">
    <source>
        <dbReference type="EMBL" id="DAE92292.1"/>
    </source>
</evidence>